<dbReference type="InterPro" id="IPR017942">
    <property type="entry name" value="Lipid-bd_serum_glycop_N"/>
</dbReference>
<protein>
    <submittedName>
        <fullName evidence="7">Lipid-binding serum glycoprotein C-terminal domain-containing protein</fullName>
    </submittedName>
</protein>
<dbReference type="InterPro" id="IPR017943">
    <property type="entry name" value="Bactericidal_perm-incr_a/b_dom"/>
</dbReference>
<dbReference type="Gene3D" id="3.15.20.10">
    <property type="entry name" value="Bactericidal permeability-increasing protein, domain 2"/>
    <property type="match status" value="1"/>
</dbReference>
<dbReference type="SUPFAM" id="SSF55394">
    <property type="entry name" value="Bactericidal permeability-increasing protein, BPI"/>
    <property type="match status" value="2"/>
</dbReference>
<dbReference type="InterPro" id="IPR032942">
    <property type="entry name" value="BPI/LBP/Plunc"/>
</dbReference>
<evidence type="ECO:0000256" key="1">
    <source>
        <dbReference type="ARBA" id="ARBA00007292"/>
    </source>
</evidence>
<feature type="region of interest" description="Disordered" evidence="3">
    <location>
        <begin position="612"/>
        <end position="663"/>
    </location>
</feature>
<evidence type="ECO:0000259" key="5">
    <source>
        <dbReference type="SMART" id="SM00329"/>
    </source>
</evidence>
<dbReference type="Proteomes" id="UP000036681">
    <property type="component" value="Unplaced"/>
</dbReference>
<sequence>MKRGRTTTKKNLICKMRSFAARSPIVHPLVVYMRLAESLADCLYIELIVVLLSAICAAEDASGAHVGFVSGRARVAAYSTDVRSHIGMRSINTVSGQQNKEFRQGNKSTAATGFNPALLGGVYGYPGIKFRLNQRAFQYASTLIGGVLNSEIKRAHIPPITQCIPQVNGCIQVYNLYVSRYRCAQRVTIYPAPPNRIIISVHNLDVGVSGNLGGQIVVLLPIVLSGIVHANAHQVSVTIQLALERSSIGSPSVRIVGCSASVGYVDAYIQNGGLIGDIVNNQFRAKVSEQVREAIPSKLCEALPRIVNERVNPKLAEVPQWIALKQIASLAGGIIGGNNKCFSPQCQKSKEQSVTVPPSAAILTDAASASALDHSPSANLEASSLNTSPLHSDKQGSTPDDSDFQSRRSGRAKRLYSSSQYSSQGAAVVHGLQLMRTRRMAPVAVPLPFQRYHVTDAALHEQQRRAALAASSLHQARGVSTGIVASRSGNPCAGCPDPENKEQLNAVQDLLKALDINKLSDIVLTTQILRTYATPNDYTVELNGEFSPGGRGGTPFNPFAMYFPQAVGNSMADALLSDFTINSLIYQMHKKGFISFRVGPETPKVGELLKTTCADDEESDESFEDPGVEIDDEGEGTTEVTTTEASVSRRRKREEGDDDGEEAGLADLGICIGDIMPAIRETHPNKKLNILIHTVRAPSVIFSAKNGGTATFDLIADAEIFIDDTGEKVGTIEVTTVVEVAIKSNGKHISGTAQLKVLKLEDKDGTLGLPPDAFRNLANLGKDMVSKMVNDALANGFTVDVPTSGLPVSFVRPQIRIVDHAILFSADLIVSASLLGIDGGSKACRNQK</sequence>
<keyword evidence="2" id="KW-1015">Disulfide bond</keyword>
<evidence type="ECO:0000259" key="4">
    <source>
        <dbReference type="SMART" id="SM00328"/>
    </source>
</evidence>
<feature type="domain" description="Lipid-binding serum glycoprotein C-terminal" evidence="5">
    <location>
        <begin position="566"/>
        <end position="826"/>
    </location>
</feature>
<dbReference type="AlphaFoldDB" id="A0A9J2P536"/>
<dbReference type="WBParaSite" id="ALUE_0000466901-mRNA-1">
    <property type="protein sequence ID" value="ALUE_0000466901-mRNA-1"/>
    <property type="gene ID" value="ALUE_0000466901"/>
</dbReference>
<dbReference type="PANTHER" id="PTHR10504:SF144">
    <property type="entry name" value="BPI1 DOMAIN-CONTAINING PROTEIN"/>
    <property type="match status" value="1"/>
</dbReference>
<dbReference type="InterPro" id="IPR001124">
    <property type="entry name" value="Lipid-bd_serum_glycop_C"/>
</dbReference>
<organism evidence="6 7">
    <name type="scientific">Ascaris lumbricoides</name>
    <name type="common">Giant roundworm</name>
    <dbReference type="NCBI Taxonomy" id="6252"/>
    <lineage>
        <taxon>Eukaryota</taxon>
        <taxon>Metazoa</taxon>
        <taxon>Ecdysozoa</taxon>
        <taxon>Nematoda</taxon>
        <taxon>Chromadorea</taxon>
        <taxon>Rhabditida</taxon>
        <taxon>Spirurina</taxon>
        <taxon>Ascaridomorpha</taxon>
        <taxon>Ascaridoidea</taxon>
        <taxon>Ascarididae</taxon>
        <taxon>Ascaris</taxon>
    </lineage>
</organism>
<dbReference type="Pfam" id="PF02886">
    <property type="entry name" value="LBP_BPI_CETP_C"/>
    <property type="match status" value="2"/>
</dbReference>
<feature type="region of interest" description="Disordered" evidence="3">
    <location>
        <begin position="373"/>
        <end position="418"/>
    </location>
</feature>
<dbReference type="SMART" id="SM00329">
    <property type="entry name" value="BPI2"/>
    <property type="match status" value="1"/>
</dbReference>
<dbReference type="Pfam" id="PF01273">
    <property type="entry name" value="LBP_BPI_CETP"/>
    <property type="match status" value="1"/>
</dbReference>
<feature type="domain" description="Lipid-binding serum glycoprotein N-terminal" evidence="4">
    <location>
        <begin position="131"/>
        <end position="367"/>
    </location>
</feature>
<reference evidence="7" key="1">
    <citation type="submission" date="2023-03" db="UniProtKB">
        <authorList>
            <consortium name="WormBaseParasite"/>
        </authorList>
    </citation>
    <scope>IDENTIFICATION</scope>
</reference>
<keyword evidence="6" id="KW-1185">Reference proteome</keyword>
<evidence type="ECO:0000313" key="6">
    <source>
        <dbReference type="Proteomes" id="UP000036681"/>
    </source>
</evidence>
<comment type="similarity">
    <text evidence="1">Belongs to the BPI/LBP/Plunc superfamily. BPI/LBP family.</text>
</comment>
<evidence type="ECO:0000256" key="2">
    <source>
        <dbReference type="ARBA" id="ARBA00023157"/>
    </source>
</evidence>
<dbReference type="Gene3D" id="3.15.10.10">
    <property type="entry name" value="Bactericidal permeability-increasing protein, domain 1"/>
    <property type="match status" value="1"/>
</dbReference>
<feature type="compositionally biased region" description="Acidic residues" evidence="3">
    <location>
        <begin position="614"/>
        <end position="636"/>
    </location>
</feature>
<dbReference type="PANTHER" id="PTHR10504">
    <property type="entry name" value="BACTERICIDAL PERMEABILITY-INCREASING BPI PROTEIN-RELATED"/>
    <property type="match status" value="1"/>
</dbReference>
<evidence type="ECO:0000313" key="7">
    <source>
        <dbReference type="WBParaSite" id="ALUE_0000466901-mRNA-1"/>
    </source>
</evidence>
<dbReference type="SMART" id="SM00328">
    <property type="entry name" value="BPI1"/>
    <property type="match status" value="1"/>
</dbReference>
<proteinExistence type="inferred from homology"/>
<evidence type="ECO:0000256" key="3">
    <source>
        <dbReference type="SAM" id="MobiDB-lite"/>
    </source>
</evidence>
<dbReference type="GO" id="GO:0005615">
    <property type="term" value="C:extracellular space"/>
    <property type="evidence" value="ECO:0007669"/>
    <property type="project" value="TreeGrafter"/>
</dbReference>
<dbReference type="GO" id="GO:0008289">
    <property type="term" value="F:lipid binding"/>
    <property type="evidence" value="ECO:0007669"/>
    <property type="project" value="InterPro"/>
</dbReference>
<accession>A0A9J2P536</accession>
<feature type="compositionally biased region" description="Polar residues" evidence="3">
    <location>
        <begin position="380"/>
        <end position="399"/>
    </location>
</feature>
<name>A0A9J2P536_ASCLU</name>